<evidence type="ECO:0000313" key="8">
    <source>
        <dbReference type="Proteomes" id="UP000325684"/>
    </source>
</evidence>
<dbReference type="InterPro" id="IPR000515">
    <property type="entry name" value="MetI-like"/>
</dbReference>
<evidence type="ECO:0000256" key="2">
    <source>
        <dbReference type="ARBA" id="ARBA00022692"/>
    </source>
</evidence>
<evidence type="ECO:0000256" key="1">
    <source>
        <dbReference type="ARBA" id="ARBA00004651"/>
    </source>
</evidence>
<feature type="transmembrane region" description="Helical" evidence="5">
    <location>
        <begin position="269"/>
        <end position="291"/>
    </location>
</feature>
<organism evidence="7 8">
    <name type="scientific">Microvirga brassicacearum</name>
    <dbReference type="NCBI Taxonomy" id="2580413"/>
    <lineage>
        <taxon>Bacteria</taxon>
        <taxon>Pseudomonadati</taxon>
        <taxon>Pseudomonadota</taxon>
        <taxon>Alphaproteobacteria</taxon>
        <taxon>Hyphomicrobiales</taxon>
        <taxon>Methylobacteriaceae</taxon>
        <taxon>Microvirga</taxon>
    </lineage>
</organism>
<dbReference type="OrthoDB" id="9785347at2"/>
<proteinExistence type="inferred from homology"/>
<keyword evidence="4 5" id="KW-0472">Membrane</keyword>
<reference evidence="7 8" key="1">
    <citation type="journal article" date="2019" name="Microorganisms">
        <title>Genome Insights into the Novel Species Microvirga brassicacearum, a Rapeseed Endophyte with Biotechnological Potential.</title>
        <authorList>
            <person name="Jimenez-Gomez A."/>
            <person name="Saati-Santamaria Z."/>
            <person name="Igual J.M."/>
            <person name="Rivas R."/>
            <person name="Mateos P.F."/>
            <person name="Garcia-Fraile P."/>
        </authorList>
    </citation>
    <scope>NUCLEOTIDE SEQUENCE [LARGE SCALE GENOMIC DNA]</scope>
    <source>
        <strain evidence="7 8">CDVBN77</strain>
    </source>
</reference>
<dbReference type="CDD" id="cd06261">
    <property type="entry name" value="TM_PBP2"/>
    <property type="match status" value="1"/>
</dbReference>
<feature type="transmembrane region" description="Helical" evidence="5">
    <location>
        <begin position="82"/>
        <end position="104"/>
    </location>
</feature>
<keyword evidence="5" id="KW-0813">Transport</keyword>
<evidence type="ECO:0000256" key="3">
    <source>
        <dbReference type="ARBA" id="ARBA00022989"/>
    </source>
</evidence>
<keyword evidence="8" id="KW-1185">Reference proteome</keyword>
<name>A0A5N3P4H8_9HYPH</name>
<dbReference type="InterPro" id="IPR052730">
    <property type="entry name" value="Sugar_ABC_transporter"/>
</dbReference>
<feature type="transmembrane region" description="Helical" evidence="5">
    <location>
        <begin position="142"/>
        <end position="159"/>
    </location>
</feature>
<accession>A0A5N3P4H8</accession>
<dbReference type="PROSITE" id="PS50928">
    <property type="entry name" value="ABC_TM1"/>
    <property type="match status" value="1"/>
</dbReference>
<evidence type="ECO:0000313" key="7">
    <source>
        <dbReference type="EMBL" id="KAB0264640.1"/>
    </source>
</evidence>
<gene>
    <name evidence="7" type="ORF">FEZ63_22215</name>
</gene>
<dbReference type="PANTHER" id="PTHR43759:SF1">
    <property type="entry name" value="GLUCOSE IMPORT SYSTEM PERMEASE PROTEIN GLCT"/>
    <property type="match status" value="1"/>
</dbReference>
<dbReference type="SUPFAM" id="SSF161098">
    <property type="entry name" value="MetI-like"/>
    <property type="match status" value="1"/>
</dbReference>
<comment type="caution">
    <text evidence="7">The sequence shown here is derived from an EMBL/GenBank/DDBJ whole genome shotgun (WGS) entry which is preliminary data.</text>
</comment>
<evidence type="ECO:0000256" key="5">
    <source>
        <dbReference type="RuleBase" id="RU363032"/>
    </source>
</evidence>
<dbReference type="EMBL" id="VCMV01000064">
    <property type="protein sequence ID" value="KAB0264640.1"/>
    <property type="molecule type" value="Genomic_DNA"/>
</dbReference>
<evidence type="ECO:0000256" key="4">
    <source>
        <dbReference type="ARBA" id="ARBA00023136"/>
    </source>
</evidence>
<evidence type="ECO:0000259" key="6">
    <source>
        <dbReference type="PROSITE" id="PS50928"/>
    </source>
</evidence>
<dbReference type="GO" id="GO:0055085">
    <property type="term" value="P:transmembrane transport"/>
    <property type="evidence" value="ECO:0007669"/>
    <property type="project" value="InterPro"/>
</dbReference>
<dbReference type="Proteomes" id="UP000325684">
    <property type="component" value="Unassembled WGS sequence"/>
</dbReference>
<sequence>MMRSVASDALTRMRTWLLPASFLAPALIVLIIINVVPLFYTITTSFQSYYLPRSYDRGFNGLENYTELIFDKRFWAALGRTAIFVTVSLAIEVALGFGIALMLIRQRWGLGALRGLILLPIIVTPIAVAFVWRLLFSPSLGLLNYLLGYVGLGPFEWIYSPNQALPALILVEVWQHTPELVLIIFTGLLTLPDDLTEAAMIDGANPWQVFMAIKLPLLKPILMVGIVFRVISLLKTFDVFYIVGRGGPGTSTETLALYVYATGFSFLRMGYASALAMVLFAIVLITTILIVRWGDVKLG</sequence>
<feature type="domain" description="ABC transmembrane type-1" evidence="6">
    <location>
        <begin position="78"/>
        <end position="290"/>
    </location>
</feature>
<keyword evidence="2 5" id="KW-0812">Transmembrane</keyword>
<dbReference type="Pfam" id="PF00528">
    <property type="entry name" value="BPD_transp_1"/>
    <property type="match status" value="1"/>
</dbReference>
<feature type="transmembrane region" description="Helical" evidence="5">
    <location>
        <begin position="21"/>
        <end position="42"/>
    </location>
</feature>
<dbReference type="AlphaFoldDB" id="A0A5N3P4H8"/>
<dbReference type="Gene3D" id="1.10.3720.10">
    <property type="entry name" value="MetI-like"/>
    <property type="match status" value="1"/>
</dbReference>
<feature type="transmembrane region" description="Helical" evidence="5">
    <location>
        <begin position="116"/>
        <end position="136"/>
    </location>
</feature>
<comment type="subcellular location">
    <subcellularLocation>
        <location evidence="1 5">Cell membrane</location>
        <topology evidence="1 5">Multi-pass membrane protein</topology>
    </subcellularLocation>
</comment>
<keyword evidence="3 5" id="KW-1133">Transmembrane helix</keyword>
<dbReference type="PANTHER" id="PTHR43759">
    <property type="entry name" value="TREHALOSE TRANSPORT SYSTEM PERMEASE PROTEIN SUGA"/>
    <property type="match status" value="1"/>
</dbReference>
<dbReference type="GO" id="GO:0005886">
    <property type="term" value="C:plasma membrane"/>
    <property type="evidence" value="ECO:0007669"/>
    <property type="project" value="UniProtKB-SubCell"/>
</dbReference>
<comment type="similarity">
    <text evidence="5">Belongs to the binding-protein-dependent transport system permease family.</text>
</comment>
<dbReference type="InterPro" id="IPR035906">
    <property type="entry name" value="MetI-like_sf"/>
</dbReference>
<protein>
    <submittedName>
        <fullName evidence="7">Sugar ABC transporter permease</fullName>
    </submittedName>
</protein>